<dbReference type="Pfam" id="PF13868">
    <property type="entry name" value="TPH"/>
    <property type="match status" value="1"/>
</dbReference>
<dbReference type="AlphaFoldDB" id="A0A6G0ZFU8"/>
<dbReference type="EMBL" id="VUJU01000581">
    <property type="protein sequence ID" value="KAF0769543.1"/>
    <property type="molecule type" value="Genomic_DNA"/>
</dbReference>
<feature type="region of interest" description="Disordered" evidence="3">
    <location>
        <begin position="19"/>
        <end position="39"/>
    </location>
</feature>
<name>A0A6G0ZFU8_APHCR</name>
<gene>
    <name evidence="5" type="ORF">FWK35_00005103</name>
</gene>
<evidence type="ECO:0000313" key="5">
    <source>
        <dbReference type="EMBL" id="KAF0769543.1"/>
    </source>
</evidence>
<evidence type="ECO:0000256" key="3">
    <source>
        <dbReference type="SAM" id="MobiDB-lite"/>
    </source>
</evidence>
<comment type="caution">
    <text evidence="5">The sequence shown here is derived from an EMBL/GenBank/DDBJ whole genome shotgun (WGS) entry which is preliminary data.</text>
</comment>
<accession>A0A6G0ZFU8</accession>
<feature type="coiled-coil region" evidence="2">
    <location>
        <begin position="146"/>
        <end position="306"/>
    </location>
</feature>
<keyword evidence="1 2" id="KW-0175">Coiled coil</keyword>
<evidence type="ECO:0000256" key="2">
    <source>
        <dbReference type="SAM" id="Coils"/>
    </source>
</evidence>
<keyword evidence="6" id="KW-1185">Reference proteome</keyword>
<feature type="domain" description="Trichohyalin-plectin-homology" evidence="4">
    <location>
        <begin position="179"/>
        <end position="510"/>
    </location>
</feature>
<feature type="coiled-coil region" evidence="2">
    <location>
        <begin position="385"/>
        <end position="460"/>
    </location>
</feature>
<organism evidence="5 6">
    <name type="scientific">Aphis craccivora</name>
    <name type="common">Cowpea aphid</name>
    <dbReference type="NCBI Taxonomy" id="307492"/>
    <lineage>
        <taxon>Eukaryota</taxon>
        <taxon>Metazoa</taxon>
        <taxon>Ecdysozoa</taxon>
        <taxon>Arthropoda</taxon>
        <taxon>Hexapoda</taxon>
        <taxon>Insecta</taxon>
        <taxon>Pterygota</taxon>
        <taxon>Neoptera</taxon>
        <taxon>Paraneoptera</taxon>
        <taxon>Hemiptera</taxon>
        <taxon>Sternorrhyncha</taxon>
        <taxon>Aphidomorpha</taxon>
        <taxon>Aphidoidea</taxon>
        <taxon>Aphididae</taxon>
        <taxon>Aphidini</taxon>
        <taxon>Aphis</taxon>
        <taxon>Aphis</taxon>
    </lineage>
</organism>
<sequence length="515" mass="61989">MVWLTTMVTVYLSNKQLNCSSGKPPKPVPPSKEGVSIPTPFRGPRAYEYGFLAKQPGSNYKIRLRDIERFRTERSRVENENSFKNILREAQHKELIDVSDKKCLYNQIKRMVECGMKANEHLFKEEPCPKPELKLEEEEPKKPEIVKEDLEEKARALKEKSDEEERKLLEEKRLQKFIENSEELRFAAVTKRKNEIATINYKIIEENYKLLKEQKIKQRELANIENAELFKKQALEREEEKRKILEKKLKFRKELFEQVEEKEKILEQQKVLKEIERKEIKKLNEKLNEEEEFEKSERKRKQLQTKNEIALFTKERATLFAKMNEAKSTFDETFQLTMRQNLKDDSASEIEAKLQLKRENDMFKEHQAIIKEERKRQNDEISKTIMKQINEIEELKVSIERQNVEARRKRMKEGNDVLLDQLKARKALLEEQKELKREMFNQAKKEYEDYLKEEKRQLENQVKYKSQFRKDLNDQIKASKEIHEKQRQIDLENHRKLMMELAEQEKLLKKLLSEL</sequence>
<evidence type="ECO:0000313" key="6">
    <source>
        <dbReference type="Proteomes" id="UP000478052"/>
    </source>
</evidence>
<evidence type="ECO:0000259" key="4">
    <source>
        <dbReference type="Pfam" id="PF13868"/>
    </source>
</evidence>
<protein>
    <submittedName>
        <fullName evidence="5">Golgin subfamily A member 6-like protein 6</fullName>
    </submittedName>
</protein>
<evidence type="ECO:0000256" key="1">
    <source>
        <dbReference type="ARBA" id="ARBA00023054"/>
    </source>
</evidence>
<reference evidence="5 6" key="1">
    <citation type="submission" date="2019-08" db="EMBL/GenBank/DDBJ databases">
        <title>Whole genome of Aphis craccivora.</title>
        <authorList>
            <person name="Voronova N.V."/>
            <person name="Shulinski R.S."/>
            <person name="Bandarenka Y.V."/>
            <person name="Zhorov D.G."/>
            <person name="Warner D."/>
        </authorList>
    </citation>
    <scope>NUCLEOTIDE SEQUENCE [LARGE SCALE GENOMIC DNA]</scope>
    <source>
        <strain evidence="5">180601</strain>
        <tissue evidence="5">Whole Body</tissue>
    </source>
</reference>
<dbReference type="Proteomes" id="UP000478052">
    <property type="component" value="Unassembled WGS sequence"/>
</dbReference>
<dbReference type="OrthoDB" id="6617708at2759"/>
<proteinExistence type="predicted"/>
<dbReference type="InterPro" id="IPR043597">
    <property type="entry name" value="TPH_dom"/>
</dbReference>